<feature type="transmembrane region" description="Helical" evidence="1">
    <location>
        <begin position="66"/>
        <end position="86"/>
    </location>
</feature>
<dbReference type="AlphaFoldDB" id="A0A517U331"/>
<protein>
    <submittedName>
        <fullName evidence="2">Uncharacterized protein</fullName>
    </submittedName>
</protein>
<evidence type="ECO:0000313" key="2">
    <source>
        <dbReference type="EMBL" id="QDT75029.1"/>
    </source>
</evidence>
<organism evidence="2 3">
    <name type="scientific">Lacipirellula limnantheis</name>
    <dbReference type="NCBI Taxonomy" id="2528024"/>
    <lineage>
        <taxon>Bacteria</taxon>
        <taxon>Pseudomonadati</taxon>
        <taxon>Planctomycetota</taxon>
        <taxon>Planctomycetia</taxon>
        <taxon>Pirellulales</taxon>
        <taxon>Lacipirellulaceae</taxon>
        <taxon>Lacipirellula</taxon>
    </lineage>
</organism>
<proteinExistence type="predicted"/>
<evidence type="ECO:0000313" key="3">
    <source>
        <dbReference type="Proteomes" id="UP000317909"/>
    </source>
</evidence>
<accession>A0A517U331</accession>
<dbReference type="KEGG" id="llh:I41_42370"/>
<gene>
    <name evidence="2" type="ORF">I41_42370</name>
</gene>
<dbReference type="EMBL" id="CP036339">
    <property type="protein sequence ID" value="QDT75029.1"/>
    <property type="molecule type" value="Genomic_DNA"/>
</dbReference>
<reference evidence="2 3" key="1">
    <citation type="submission" date="2019-02" db="EMBL/GenBank/DDBJ databases">
        <title>Deep-cultivation of Planctomycetes and their phenomic and genomic characterization uncovers novel biology.</title>
        <authorList>
            <person name="Wiegand S."/>
            <person name="Jogler M."/>
            <person name="Boedeker C."/>
            <person name="Pinto D."/>
            <person name="Vollmers J."/>
            <person name="Rivas-Marin E."/>
            <person name="Kohn T."/>
            <person name="Peeters S.H."/>
            <person name="Heuer A."/>
            <person name="Rast P."/>
            <person name="Oberbeckmann S."/>
            <person name="Bunk B."/>
            <person name="Jeske O."/>
            <person name="Meyerdierks A."/>
            <person name="Storesund J.E."/>
            <person name="Kallscheuer N."/>
            <person name="Luecker S."/>
            <person name="Lage O.M."/>
            <person name="Pohl T."/>
            <person name="Merkel B.J."/>
            <person name="Hornburger P."/>
            <person name="Mueller R.-W."/>
            <person name="Bruemmer F."/>
            <person name="Labrenz M."/>
            <person name="Spormann A.M."/>
            <person name="Op den Camp H."/>
            <person name="Overmann J."/>
            <person name="Amann R."/>
            <person name="Jetten M.S.M."/>
            <person name="Mascher T."/>
            <person name="Medema M.H."/>
            <person name="Devos D.P."/>
            <person name="Kaster A.-K."/>
            <person name="Ovreas L."/>
            <person name="Rohde M."/>
            <person name="Galperin M.Y."/>
            <person name="Jogler C."/>
        </authorList>
    </citation>
    <scope>NUCLEOTIDE SEQUENCE [LARGE SCALE GENOMIC DNA]</scope>
    <source>
        <strain evidence="2 3">I41</strain>
    </source>
</reference>
<keyword evidence="3" id="KW-1185">Reference proteome</keyword>
<keyword evidence="1" id="KW-0472">Membrane</keyword>
<keyword evidence="1" id="KW-0812">Transmembrane</keyword>
<keyword evidence="1" id="KW-1133">Transmembrane helix</keyword>
<sequence>MPWGVGQLWRELTPPLVAVRFSAISTARAYSSSRSERNAYLDRSQPPRICCLNFAKRKVTKSRPRAAAVALISLLLGISGITAKAAQELFR</sequence>
<dbReference type="Proteomes" id="UP000317909">
    <property type="component" value="Chromosome"/>
</dbReference>
<name>A0A517U331_9BACT</name>
<evidence type="ECO:0000256" key="1">
    <source>
        <dbReference type="SAM" id="Phobius"/>
    </source>
</evidence>